<evidence type="ECO:0000313" key="4">
    <source>
        <dbReference type="Proteomes" id="UP000075714"/>
    </source>
</evidence>
<feature type="region of interest" description="Disordered" evidence="1">
    <location>
        <begin position="137"/>
        <end position="298"/>
    </location>
</feature>
<dbReference type="InterPro" id="IPR036361">
    <property type="entry name" value="SAP_dom_sf"/>
</dbReference>
<feature type="compositionally biased region" description="Gly residues" evidence="1">
    <location>
        <begin position="58"/>
        <end position="68"/>
    </location>
</feature>
<dbReference type="STRING" id="33097.A0A150GJM3"/>
<feature type="region of interest" description="Disordered" evidence="1">
    <location>
        <begin position="706"/>
        <end position="725"/>
    </location>
</feature>
<dbReference type="SUPFAM" id="SSF56281">
    <property type="entry name" value="Metallo-hydrolase/oxidoreductase"/>
    <property type="match status" value="1"/>
</dbReference>
<dbReference type="PANTHER" id="PTHR46018:SF2">
    <property type="entry name" value="ZINC PHOSPHODIESTERASE ELAC PROTEIN 1"/>
    <property type="match status" value="1"/>
</dbReference>
<reference evidence="4" key="1">
    <citation type="journal article" date="2016" name="Nat. Commun.">
        <title>The Gonium pectorale genome demonstrates co-option of cell cycle regulation during the evolution of multicellularity.</title>
        <authorList>
            <person name="Hanschen E.R."/>
            <person name="Marriage T.N."/>
            <person name="Ferris P.J."/>
            <person name="Hamaji T."/>
            <person name="Toyoda A."/>
            <person name="Fujiyama A."/>
            <person name="Neme R."/>
            <person name="Noguchi H."/>
            <person name="Minakuchi Y."/>
            <person name="Suzuki M."/>
            <person name="Kawai-Toyooka H."/>
            <person name="Smith D.R."/>
            <person name="Sparks H."/>
            <person name="Anderson J."/>
            <person name="Bakaric R."/>
            <person name="Luria V."/>
            <person name="Karger A."/>
            <person name="Kirschner M.W."/>
            <person name="Durand P.M."/>
            <person name="Michod R.E."/>
            <person name="Nozaki H."/>
            <person name="Olson B.J."/>
        </authorList>
    </citation>
    <scope>NUCLEOTIDE SEQUENCE [LARGE SCALE GENOMIC DNA]</scope>
    <source>
        <strain evidence="4">NIES-2863</strain>
    </source>
</reference>
<dbReference type="InterPro" id="IPR003034">
    <property type="entry name" value="SAP_dom"/>
</dbReference>
<keyword evidence="4" id="KW-1185">Reference proteome</keyword>
<dbReference type="GO" id="GO:0042781">
    <property type="term" value="F:3'-tRNA processing endoribonuclease activity"/>
    <property type="evidence" value="ECO:0007669"/>
    <property type="project" value="TreeGrafter"/>
</dbReference>
<dbReference type="Gene3D" id="3.60.15.10">
    <property type="entry name" value="Ribonuclease Z/Hydroxyacylglutathione hydrolase-like"/>
    <property type="match status" value="1"/>
</dbReference>
<feature type="domain" description="SAP" evidence="2">
    <location>
        <begin position="22"/>
        <end position="56"/>
    </location>
</feature>
<gene>
    <name evidence="3" type="ORF">GPECTOR_18g157</name>
</gene>
<dbReference type="PROSITE" id="PS50800">
    <property type="entry name" value="SAP"/>
    <property type="match status" value="1"/>
</dbReference>
<evidence type="ECO:0000256" key="1">
    <source>
        <dbReference type="SAM" id="MobiDB-lite"/>
    </source>
</evidence>
<feature type="region of interest" description="Disordered" evidence="1">
    <location>
        <begin position="57"/>
        <end position="113"/>
    </location>
</feature>
<evidence type="ECO:0000259" key="2">
    <source>
        <dbReference type="PROSITE" id="PS50800"/>
    </source>
</evidence>
<accession>A0A150GJM3</accession>
<evidence type="ECO:0000313" key="3">
    <source>
        <dbReference type="EMBL" id="KXZ50002.1"/>
    </source>
</evidence>
<dbReference type="AlphaFoldDB" id="A0A150GJM3"/>
<dbReference type="OrthoDB" id="527344at2759"/>
<comment type="caution">
    <text evidence="3">The sequence shown here is derived from an EMBL/GenBank/DDBJ whole genome shotgun (WGS) entry which is preliminary data.</text>
</comment>
<dbReference type="InterPro" id="IPR036866">
    <property type="entry name" value="RibonucZ/Hydroxyglut_hydro"/>
</dbReference>
<feature type="compositionally biased region" description="Low complexity" evidence="1">
    <location>
        <begin position="137"/>
        <end position="154"/>
    </location>
</feature>
<sequence>MSLHVSSAATTTVAPDAAQNFLWGDPVSELQAALAALGLPRTGRKADLVLRLTAARSGVGGGGGGNGSDGPSLARQAAAPAAEADEDAPPAAAAARRRRAKGEAVAPAGSAAAEDREAAGGAGFGAAAAADAGTGAVSAAPAPRRVVRPRQSASTAGAAAGPVDTEATAATQPGRTRRLASPPPSPSPSAAEPPAPAAGTGRSPSPPPSSDASLRSRTRGAVAAAPPAADADASPSTGTAAALRRASGSTASPSPSASRSPSPSRRPSAAQSASGGDYDPARGPPPDLRDLPPWPAMFMGQPRRVTEMAPGDPDEQEVLLLSNPAGLTLTSLGSAAVRASATRGLGGLAMARGKDIFIFDAGDDTQRQVGRLQHVRPSKIFRIFLTSLAPESVLGLPGLMCTINSARERGHELSDIPVHVYGPPGTADFLASMMRVSQTYLEITIVVHEVCPRAVPESRSEPSLYASRARIWRVLMPPDQLNPRGGVDASLLLFAPSQGRAQKKKGRNASGGVLGFDPRAGYLPWPPLAAGDPDRTHLDPLSLSWTLELDISGRVVISQLPARGGGTTLVYTVLEADRSGALVMPRAVAAGLGEGQHLGDLKQGRAVNNRWGQTIPPELVISPLRPGRRVVVLGNTTDPSHLASQTHTHGADVLVAGGVWPKDEEAAAAEAGGCTAAALGDAARRLGVRYMLLSRFDSRRIEQLEAGGSDDGASGGGGGSGGGGAAQEYVRRIAAEVEAAATATTAGGRGKGAKAARPANGGQLRGVLVLDDLESVLVEKNEGPQER</sequence>
<name>A0A150GJM3_GONPE</name>
<protein>
    <recommendedName>
        <fullName evidence="2">SAP domain-containing protein</fullName>
    </recommendedName>
</protein>
<dbReference type="EMBL" id="LSYV01000019">
    <property type="protein sequence ID" value="KXZ50002.1"/>
    <property type="molecule type" value="Genomic_DNA"/>
</dbReference>
<dbReference type="PANTHER" id="PTHR46018">
    <property type="entry name" value="ZINC PHOSPHODIESTERASE ELAC PROTEIN 1"/>
    <property type="match status" value="1"/>
</dbReference>
<feature type="compositionally biased region" description="Gly residues" evidence="1">
    <location>
        <begin position="709"/>
        <end position="725"/>
    </location>
</feature>
<dbReference type="Proteomes" id="UP000075714">
    <property type="component" value="Unassembled WGS sequence"/>
</dbReference>
<feature type="compositionally biased region" description="Pro residues" evidence="1">
    <location>
        <begin position="181"/>
        <end position="196"/>
    </location>
</feature>
<dbReference type="SMART" id="SM00513">
    <property type="entry name" value="SAP"/>
    <property type="match status" value="1"/>
</dbReference>
<dbReference type="GO" id="GO:0005634">
    <property type="term" value="C:nucleus"/>
    <property type="evidence" value="ECO:0007669"/>
    <property type="project" value="TreeGrafter"/>
</dbReference>
<dbReference type="Pfam" id="PF02037">
    <property type="entry name" value="SAP"/>
    <property type="match status" value="1"/>
</dbReference>
<feature type="compositionally biased region" description="Low complexity" evidence="1">
    <location>
        <begin position="210"/>
        <end position="274"/>
    </location>
</feature>
<proteinExistence type="predicted"/>
<organism evidence="3 4">
    <name type="scientific">Gonium pectorale</name>
    <name type="common">Green alga</name>
    <dbReference type="NCBI Taxonomy" id="33097"/>
    <lineage>
        <taxon>Eukaryota</taxon>
        <taxon>Viridiplantae</taxon>
        <taxon>Chlorophyta</taxon>
        <taxon>core chlorophytes</taxon>
        <taxon>Chlorophyceae</taxon>
        <taxon>CS clade</taxon>
        <taxon>Chlamydomonadales</taxon>
        <taxon>Volvocaceae</taxon>
        <taxon>Gonium</taxon>
    </lineage>
</organism>
<dbReference type="Gene3D" id="1.10.720.30">
    <property type="entry name" value="SAP domain"/>
    <property type="match status" value="1"/>
</dbReference>
<feature type="compositionally biased region" description="Low complexity" evidence="1">
    <location>
        <begin position="103"/>
        <end position="112"/>
    </location>
</feature>